<feature type="domain" description="ABC transporter" evidence="6">
    <location>
        <begin position="8"/>
        <end position="308"/>
    </location>
</feature>
<dbReference type="SUPFAM" id="SSF52540">
    <property type="entry name" value="P-loop containing nucleoside triphosphate hydrolases"/>
    <property type="match status" value="1"/>
</dbReference>
<dbReference type="PANTHER" id="PTHR43875:SF15">
    <property type="entry name" value="TREHALOSE IMPORT ATP-BINDING PROTEIN SUGC"/>
    <property type="match status" value="1"/>
</dbReference>
<dbReference type="EMBL" id="HG937516">
    <property type="protein sequence ID" value="CDN40688.1"/>
    <property type="molecule type" value="Genomic_DNA"/>
</dbReference>
<dbReference type="KEGG" id="mamp:MAMA39_05710"/>
<dbReference type="SMART" id="SM00382">
    <property type="entry name" value="AAA"/>
    <property type="match status" value="1"/>
</dbReference>
<evidence type="ECO:0000313" key="8">
    <source>
        <dbReference type="Proteomes" id="UP000261764"/>
    </source>
</evidence>
<keyword evidence="3" id="KW-0067">ATP-binding</keyword>
<accession>A0A292IJ06</accession>
<reference evidence="7 8" key="1">
    <citation type="journal article" date="2015" name="Clin. Infect. Dis.">
        <title>Genomic Investigations unmask Mycoplasma amphoriforme, a new respiratory pathogen.</title>
        <authorList>
            <person name="Gillespie S.H."/>
            <person name="Ling C.L."/>
            <person name="Oravcova K."/>
            <person name="Pinheiro M."/>
            <person name="Wells L."/>
            <person name="Bryant J.M."/>
            <person name="McHugh T.D."/>
            <person name="Bebear C."/>
            <person name="Webster D."/>
            <person name="Harris S.R."/>
            <person name="Seth-Smith H.M."/>
            <person name="Thomson N.R."/>
        </authorList>
    </citation>
    <scope>NUCLEOTIDE SEQUENCE [LARGE SCALE GENOMIC DNA]</scope>
    <source>
        <strain evidence="7 8">A39</strain>
    </source>
</reference>
<evidence type="ECO:0000259" key="6">
    <source>
        <dbReference type="PROSITE" id="PS50893"/>
    </source>
</evidence>
<sequence>MENTQPLIRIENLSFGYKKKPLLHIENLEIPSNQIITLLGPSGSGKTTLLNLIAGFQKPTHGKITVKGDKKTNNIGFILQDSSLYENISVFKNVYLSAINSKPWIIKNKLEAVHEFCKTHQNDRITNYLVNIQQIINKIDSGLFNNRIWRQYKKNLQLISRRYFFQNLPIWLAFKKFCKIGRLFENRLHEIAKKLKIDELLQRKGSELSGGQRQRVAFAKAIIKNSTLILMDEPFASLDVKIKESTRDWLATIQKELKLSIIFVTHDQSDALRISDRILLINDGKVVQFDTPENLYNNPFNEFVAKFIGTPEIILIKEDNLSRSYIRNNKIQIGYHQQAEDLIVDKKLLGDLFVYEIFVQHLQRKIVINNTSNLYKITDKVKVTYNDTDLIHFDKEGRRILNCN</sequence>
<evidence type="ECO:0000313" key="7">
    <source>
        <dbReference type="EMBL" id="CDN40688.1"/>
    </source>
</evidence>
<dbReference type="InterPro" id="IPR027417">
    <property type="entry name" value="P-loop_NTPase"/>
</dbReference>
<keyword evidence="1" id="KW-1003">Cell membrane</keyword>
<dbReference type="PROSITE" id="PS50893">
    <property type="entry name" value="ABC_TRANSPORTER_2"/>
    <property type="match status" value="1"/>
</dbReference>
<dbReference type="InterPro" id="IPR047641">
    <property type="entry name" value="ABC_transpr_MalK/UgpC-like"/>
</dbReference>
<evidence type="ECO:0000256" key="1">
    <source>
        <dbReference type="ARBA" id="ARBA00022475"/>
    </source>
</evidence>
<evidence type="ECO:0000256" key="5">
    <source>
        <dbReference type="ARBA" id="ARBA00023136"/>
    </source>
</evidence>
<dbReference type="AlphaFoldDB" id="A0A292IJ06"/>
<evidence type="ECO:0000256" key="2">
    <source>
        <dbReference type="ARBA" id="ARBA00022741"/>
    </source>
</evidence>
<evidence type="ECO:0000256" key="4">
    <source>
        <dbReference type="ARBA" id="ARBA00022967"/>
    </source>
</evidence>
<dbReference type="GO" id="GO:0055052">
    <property type="term" value="C:ATP-binding cassette (ABC) transporter complex, substrate-binding subunit-containing"/>
    <property type="evidence" value="ECO:0007669"/>
    <property type="project" value="TreeGrafter"/>
</dbReference>
<dbReference type="Gene3D" id="3.40.50.300">
    <property type="entry name" value="P-loop containing nucleotide triphosphate hydrolases"/>
    <property type="match status" value="1"/>
</dbReference>
<dbReference type="Pfam" id="PF00005">
    <property type="entry name" value="ABC_tran"/>
    <property type="match status" value="1"/>
</dbReference>
<name>A0A292IJ06_9MOLU</name>
<gene>
    <name evidence="7" type="ORF">MAMA39_05710</name>
</gene>
<dbReference type="InterPro" id="IPR003439">
    <property type="entry name" value="ABC_transporter-like_ATP-bd"/>
</dbReference>
<dbReference type="Gene3D" id="2.40.50.100">
    <property type="match status" value="1"/>
</dbReference>
<keyword evidence="8" id="KW-1185">Reference proteome</keyword>
<dbReference type="InterPro" id="IPR003593">
    <property type="entry name" value="AAA+_ATPase"/>
</dbReference>
<dbReference type="InterPro" id="IPR017871">
    <property type="entry name" value="ABC_transporter-like_CS"/>
</dbReference>
<dbReference type="Proteomes" id="UP000261764">
    <property type="component" value="Chromosome I"/>
</dbReference>
<keyword evidence="4" id="KW-1278">Translocase</keyword>
<keyword evidence="2" id="KW-0547">Nucleotide-binding</keyword>
<proteinExistence type="predicted"/>
<dbReference type="GO" id="GO:0005524">
    <property type="term" value="F:ATP binding"/>
    <property type="evidence" value="ECO:0007669"/>
    <property type="project" value="UniProtKB-KW"/>
</dbReference>
<evidence type="ECO:0000256" key="3">
    <source>
        <dbReference type="ARBA" id="ARBA00022840"/>
    </source>
</evidence>
<organism evidence="7 8">
    <name type="scientific">Mycoplasma amphoriforme A39</name>
    <dbReference type="NCBI Taxonomy" id="572419"/>
    <lineage>
        <taxon>Bacteria</taxon>
        <taxon>Bacillati</taxon>
        <taxon>Mycoplasmatota</taxon>
        <taxon>Mollicutes</taxon>
        <taxon>Mycoplasmataceae</taxon>
        <taxon>Mycoplasma</taxon>
    </lineage>
</organism>
<keyword evidence="5" id="KW-0472">Membrane</keyword>
<protein>
    <recommendedName>
        <fullName evidence="6">ABC transporter domain-containing protein</fullName>
    </recommendedName>
</protein>
<dbReference type="RefSeq" id="WP_343251319.1">
    <property type="nucleotide sequence ID" value="NZ_HG937516.1"/>
</dbReference>
<dbReference type="PANTHER" id="PTHR43875">
    <property type="entry name" value="MALTODEXTRIN IMPORT ATP-BINDING PROTEIN MSMX"/>
    <property type="match status" value="1"/>
</dbReference>
<dbReference type="GO" id="GO:0016887">
    <property type="term" value="F:ATP hydrolysis activity"/>
    <property type="evidence" value="ECO:0007669"/>
    <property type="project" value="InterPro"/>
</dbReference>
<dbReference type="PROSITE" id="PS00211">
    <property type="entry name" value="ABC_TRANSPORTER_1"/>
    <property type="match status" value="1"/>
</dbReference>